<dbReference type="EMBL" id="LNYR01000006">
    <property type="protein sequence ID" value="KTD52721.1"/>
    <property type="molecule type" value="Genomic_DNA"/>
</dbReference>
<evidence type="ECO:0000256" key="1">
    <source>
        <dbReference type="ARBA" id="ARBA00004141"/>
    </source>
</evidence>
<dbReference type="OrthoDB" id="9793824at2"/>
<keyword evidence="4 5" id="KW-0472">Membrane</keyword>
<dbReference type="AlphaFoldDB" id="A0A378L0F9"/>
<dbReference type="GO" id="GO:0016020">
    <property type="term" value="C:membrane"/>
    <property type="evidence" value="ECO:0007669"/>
    <property type="project" value="UniProtKB-SubCell"/>
</dbReference>
<gene>
    <name evidence="7" type="ORF">Lqua_0554</name>
    <name evidence="8" type="ORF">NCTC12376_02969</name>
</gene>
<evidence type="ECO:0000256" key="4">
    <source>
        <dbReference type="ARBA" id="ARBA00023136"/>
    </source>
</evidence>
<feature type="transmembrane region" description="Helical" evidence="5">
    <location>
        <begin position="43"/>
        <end position="68"/>
    </location>
</feature>
<accession>A0A378L0F9</accession>
<protein>
    <submittedName>
        <fullName evidence="7 8">RDD family</fullName>
    </submittedName>
</protein>
<proteinExistence type="predicted"/>
<evidence type="ECO:0000256" key="3">
    <source>
        <dbReference type="ARBA" id="ARBA00022989"/>
    </source>
</evidence>
<dbReference type="STRING" id="45072.Lqua_0554"/>
<keyword evidence="2 5" id="KW-0812">Transmembrane</keyword>
<evidence type="ECO:0000259" key="6">
    <source>
        <dbReference type="Pfam" id="PF06271"/>
    </source>
</evidence>
<reference evidence="8 10" key="2">
    <citation type="submission" date="2018-06" db="EMBL/GenBank/DDBJ databases">
        <authorList>
            <consortium name="Pathogen Informatics"/>
            <person name="Doyle S."/>
        </authorList>
    </citation>
    <scope>NUCLEOTIDE SEQUENCE [LARGE SCALE GENOMIC DNA]</scope>
    <source>
        <strain evidence="8 10">NCTC12376</strain>
    </source>
</reference>
<feature type="transmembrane region" description="Helical" evidence="5">
    <location>
        <begin position="89"/>
        <end position="107"/>
    </location>
</feature>
<feature type="domain" description="RDD" evidence="6">
    <location>
        <begin position="7"/>
        <end position="105"/>
    </location>
</feature>
<dbReference type="Proteomes" id="UP000054639">
    <property type="component" value="Unassembled WGS sequence"/>
</dbReference>
<reference evidence="7 9" key="1">
    <citation type="submission" date="2015-11" db="EMBL/GenBank/DDBJ databases">
        <title>Genomic analysis of 38 Legionella species identifies large and diverse effector repertoires.</title>
        <authorList>
            <person name="Burstein D."/>
            <person name="Amaro F."/>
            <person name="Zusman T."/>
            <person name="Lifshitz Z."/>
            <person name="Cohen O."/>
            <person name="Gilbert J.A."/>
            <person name="Pupko T."/>
            <person name="Shuman H.A."/>
            <person name="Segal G."/>
        </authorList>
    </citation>
    <scope>NUCLEOTIDE SEQUENCE [LARGE SCALE GENOMIC DNA]</scope>
    <source>
        <strain evidence="7 9">ATCC 49507</strain>
    </source>
</reference>
<dbReference type="Proteomes" id="UP000254230">
    <property type="component" value="Unassembled WGS sequence"/>
</dbReference>
<evidence type="ECO:0000256" key="2">
    <source>
        <dbReference type="ARBA" id="ARBA00022692"/>
    </source>
</evidence>
<name>A0A378L0F9_9GAMM</name>
<evidence type="ECO:0000313" key="10">
    <source>
        <dbReference type="Proteomes" id="UP000254230"/>
    </source>
</evidence>
<dbReference type="Pfam" id="PF06271">
    <property type="entry name" value="RDD"/>
    <property type="match status" value="1"/>
</dbReference>
<sequence length="125" mass="14538">MFLIRYLAALCYDAIIILVLFFSLTILLLIFNQGHAIPPSTLWYQLSLIGTALLYYHGSIRFGGQTLGMRAWRFKLTSVDQKRLSNKQILLRILYFIPALFLAPLYIKSSYNVLNQWTRTDFITI</sequence>
<dbReference type="EMBL" id="UGOW01000001">
    <property type="protein sequence ID" value="STY19138.1"/>
    <property type="molecule type" value="Genomic_DNA"/>
</dbReference>
<evidence type="ECO:0000313" key="8">
    <source>
        <dbReference type="EMBL" id="STY19138.1"/>
    </source>
</evidence>
<dbReference type="RefSeq" id="WP_058472767.1">
    <property type="nucleotide sequence ID" value="NZ_CAAAIL010000011.1"/>
</dbReference>
<evidence type="ECO:0000256" key="5">
    <source>
        <dbReference type="SAM" id="Phobius"/>
    </source>
</evidence>
<keyword evidence="9" id="KW-1185">Reference proteome</keyword>
<evidence type="ECO:0000313" key="9">
    <source>
        <dbReference type="Proteomes" id="UP000054639"/>
    </source>
</evidence>
<organism evidence="8 10">
    <name type="scientific">Legionella quateirensis</name>
    <dbReference type="NCBI Taxonomy" id="45072"/>
    <lineage>
        <taxon>Bacteria</taxon>
        <taxon>Pseudomonadati</taxon>
        <taxon>Pseudomonadota</taxon>
        <taxon>Gammaproteobacteria</taxon>
        <taxon>Legionellales</taxon>
        <taxon>Legionellaceae</taxon>
        <taxon>Legionella</taxon>
    </lineage>
</organism>
<feature type="transmembrane region" description="Helical" evidence="5">
    <location>
        <begin position="7"/>
        <end position="31"/>
    </location>
</feature>
<evidence type="ECO:0000313" key="7">
    <source>
        <dbReference type="EMBL" id="KTD52721.1"/>
    </source>
</evidence>
<comment type="subcellular location">
    <subcellularLocation>
        <location evidence="1">Membrane</location>
        <topology evidence="1">Multi-pass membrane protein</topology>
    </subcellularLocation>
</comment>
<keyword evidence="3 5" id="KW-1133">Transmembrane helix</keyword>
<dbReference type="InterPro" id="IPR010432">
    <property type="entry name" value="RDD"/>
</dbReference>